<dbReference type="eggNOG" id="COG3727">
    <property type="taxonomic scope" value="Bacteria"/>
</dbReference>
<keyword evidence="8" id="KW-1185">Reference proteome</keyword>
<evidence type="ECO:0000256" key="5">
    <source>
        <dbReference type="ARBA" id="ARBA00023204"/>
    </source>
</evidence>
<dbReference type="EMBL" id="CP008889">
    <property type="protein sequence ID" value="AIF39811.1"/>
    <property type="molecule type" value="Genomic_DNA"/>
</dbReference>
<dbReference type="HOGENOM" id="CLU_111913_2_1_11"/>
<reference evidence="7 8" key="1">
    <citation type="submission" date="2014-07" db="EMBL/GenBank/DDBJ databases">
        <title>Genome Sequencing of Dermacoccus nishinomiyaensis.</title>
        <authorList>
            <person name="Hong K.W."/>
            <person name="Chan K.G."/>
        </authorList>
    </citation>
    <scope>NUCLEOTIDE SEQUENCE [LARGE SCALE GENOMIC DNA]</scope>
    <source>
        <strain evidence="7 8">M25</strain>
    </source>
</reference>
<name>A0A075JC11_9MICO</name>
<organism evidence="7 8">
    <name type="scientific">Dermacoccus nishinomiyaensis</name>
    <dbReference type="NCBI Taxonomy" id="1274"/>
    <lineage>
        <taxon>Bacteria</taxon>
        <taxon>Bacillati</taxon>
        <taxon>Actinomycetota</taxon>
        <taxon>Actinomycetes</taxon>
        <taxon>Micrococcales</taxon>
        <taxon>Dermacoccaceae</taxon>
        <taxon>Dermacoccus</taxon>
    </lineage>
</organism>
<keyword evidence="5" id="KW-0234">DNA repair</keyword>
<dbReference type="Gene3D" id="3.40.960.10">
    <property type="entry name" value="VSR Endonuclease"/>
    <property type="match status" value="1"/>
</dbReference>
<dbReference type="CDD" id="cd00221">
    <property type="entry name" value="Vsr"/>
    <property type="match status" value="1"/>
</dbReference>
<dbReference type="InterPro" id="IPR011335">
    <property type="entry name" value="Restrct_endonuc-II-like"/>
</dbReference>
<dbReference type="GO" id="GO:0006298">
    <property type="term" value="P:mismatch repair"/>
    <property type="evidence" value="ECO:0007669"/>
    <property type="project" value="InterPro"/>
</dbReference>
<proteinExistence type="inferred from homology"/>
<dbReference type="Proteomes" id="UP000027986">
    <property type="component" value="Chromosome"/>
</dbReference>
<dbReference type="GO" id="GO:0004519">
    <property type="term" value="F:endonuclease activity"/>
    <property type="evidence" value="ECO:0007669"/>
    <property type="project" value="UniProtKB-KW"/>
</dbReference>
<gene>
    <name evidence="7" type="ORF">HX89_01045</name>
</gene>
<dbReference type="GO" id="GO:0016787">
    <property type="term" value="F:hydrolase activity"/>
    <property type="evidence" value="ECO:0007669"/>
    <property type="project" value="UniProtKB-KW"/>
</dbReference>
<dbReference type="NCBIfam" id="TIGR00632">
    <property type="entry name" value="vsr"/>
    <property type="match status" value="1"/>
</dbReference>
<dbReference type="Pfam" id="PF03852">
    <property type="entry name" value="Vsr"/>
    <property type="match status" value="1"/>
</dbReference>
<dbReference type="SUPFAM" id="SSF52980">
    <property type="entry name" value="Restriction endonuclease-like"/>
    <property type="match status" value="1"/>
</dbReference>
<accession>A0A075JC11</accession>
<evidence type="ECO:0000256" key="3">
    <source>
        <dbReference type="ARBA" id="ARBA00022763"/>
    </source>
</evidence>
<dbReference type="InterPro" id="IPR004603">
    <property type="entry name" value="DNA_mismatch_endonuc_vsr"/>
</dbReference>
<sequence length="122" mass="13851">MARARRADTAPELALRRILHAHRLRYRVGYPVPGAPRRSIDIAFTRARLAIFIDGCYWHGCPQHSTAPKNNAGWWQDKFAANAARDADTNRLLVEKGWTVMRVWEHENPDTVASRVLAALHG</sequence>
<dbReference type="AlphaFoldDB" id="A0A075JC11"/>
<evidence type="ECO:0000256" key="4">
    <source>
        <dbReference type="ARBA" id="ARBA00022801"/>
    </source>
</evidence>
<evidence type="ECO:0000256" key="6">
    <source>
        <dbReference type="ARBA" id="ARBA00029466"/>
    </source>
</evidence>
<keyword evidence="3" id="KW-0227">DNA damage</keyword>
<keyword evidence="2" id="KW-0255">Endonuclease</keyword>
<keyword evidence="1" id="KW-0540">Nuclease</keyword>
<evidence type="ECO:0000256" key="2">
    <source>
        <dbReference type="ARBA" id="ARBA00022759"/>
    </source>
</evidence>
<evidence type="ECO:0000256" key="1">
    <source>
        <dbReference type="ARBA" id="ARBA00022722"/>
    </source>
</evidence>
<keyword evidence="4" id="KW-0378">Hydrolase</keyword>
<evidence type="ECO:0008006" key="9">
    <source>
        <dbReference type="Google" id="ProtNLM"/>
    </source>
</evidence>
<protein>
    <recommendedName>
        <fullName evidence="9">Very short patch repair endonuclease</fullName>
    </recommendedName>
</protein>
<dbReference type="KEGG" id="dni:HX89_01045"/>
<evidence type="ECO:0000313" key="7">
    <source>
        <dbReference type="EMBL" id="AIF39811.1"/>
    </source>
</evidence>
<evidence type="ECO:0000313" key="8">
    <source>
        <dbReference type="Proteomes" id="UP000027986"/>
    </source>
</evidence>
<comment type="similarity">
    <text evidence="6">Belongs to the Vsr family.</text>
</comment>